<sequence>MIAMNKEPVTIIGAGIVGICCALSLAKRGVPVRLIDRDQPGQGTSFGNAGVISPWSIIPMALPGLWKKIPSLLLSRDRPLSVSPEFWPQMISWGSKLLLNSNEESVRKTADTMSYLCGPSIELFREHLMGTGHENLIVDSYYVHVFRDANKVSLDNLDYRIRLEKGGDLELITDNELRRFEPALSPKYKAAVIIKGQARTLSPGKLSEVLVEKAKSLGVEVINLDVSSIRKQADGWEIEGNGSHLTSSRVILAAGVWSKKLLEPLGVKVPLATERGYHIEISDPQVELNNSIMDMEAKIVASTMMNGLRLAGAAEFAHPDKPADQSREGLLTTQAKTMFPDLNVGKTNFWMGRRPSFPDSLPMLGEIEGQKDFYAAFGHSHFGLMMAPKTGEVLADILTGKKPDFDMKAFSLRRFKMTNGAST</sequence>
<evidence type="ECO:0000313" key="3">
    <source>
        <dbReference type="EMBL" id="TCJ85047.1"/>
    </source>
</evidence>
<reference evidence="3 4" key="1">
    <citation type="submission" date="2019-03" db="EMBL/GenBank/DDBJ databases">
        <title>Genomic Encyclopedia of Type Strains, Phase IV (KMG-IV): sequencing the most valuable type-strain genomes for metagenomic binning, comparative biology and taxonomic classification.</title>
        <authorList>
            <person name="Goeker M."/>
        </authorList>
    </citation>
    <scope>NUCLEOTIDE SEQUENCE [LARGE SCALE GENOMIC DNA]</scope>
    <source>
        <strain evidence="3 4">DSM 24830</strain>
    </source>
</reference>
<dbReference type="InterPro" id="IPR036188">
    <property type="entry name" value="FAD/NAD-bd_sf"/>
</dbReference>
<dbReference type="InterPro" id="IPR006076">
    <property type="entry name" value="FAD-dep_OxRdtase"/>
</dbReference>
<dbReference type="EMBL" id="SMFQ01000004">
    <property type="protein sequence ID" value="TCJ85047.1"/>
    <property type="molecule type" value="Genomic_DNA"/>
</dbReference>
<dbReference type="PANTHER" id="PTHR13847:SF289">
    <property type="entry name" value="GLYCINE OXIDASE"/>
    <property type="match status" value="1"/>
</dbReference>
<evidence type="ECO:0000313" key="4">
    <source>
        <dbReference type="Proteomes" id="UP000294887"/>
    </source>
</evidence>
<dbReference type="Pfam" id="PF01266">
    <property type="entry name" value="DAO"/>
    <property type="match status" value="1"/>
</dbReference>
<comment type="caution">
    <text evidence="3">The sequence shown here is derived from an EMBL/GenBank/DDBJ whole genome shotgun (WGS) entry which is preliminary data.</text>
</comment>
<dbReference type="Gene3D" id="3.50.50.60">
    <property type="entry name" value="FAD/NAD(P)-binding domain"/>
    <property type="match status" value="2"/>
</dbReference>
<organism evidence="3 4">
    <name type="scientific">Cocleimonas flava</name>
    <dbReference type="NCBI Taxonomy" id="634765"/>
    <lineage>
        <taxon>Bacteria</taxon>
        <taxon>Pseudomonadati</taxon>
        <taxon>Pseudomonadota</taxon>
        <taxon>Gammaproteobacteria</taxon>
        <taxon>Thiotrichales</taxon>
        <taxon>Thiotrichaceae</taxon>
        <taxon>Cocleimonas</taxon>
    </lineage>
</organism>
<keyword evidence="1" id="KW-0560">Oxidoreductase</keyword>
<dbReference type="AlphaFoldDB" id="A0A4R1ETS2"/>
<dbReference type="GO" id="GO:0016491">
    <property type="term" value="F:oxidoreductase activity"/>
    <property type="evidence" value="ECO:0007669"/>
    <property type="project" value="UniProtKB-KW"/>
</dbReference>
<dbReference type="PANTHER" id="PTHR13847">
    <property type="entry name" value="SARCOSINE DEHYDROGENASE-RELATED"/>
    <property type="match status" value="1"/>
</dbReference>
<keyword evidence="4" id="KW-1185">Reference proteome</keyword>
<evidence type="ECO:0000259" key="2">
    <source>
        <dbReference type="Pfam" id="PF01266"/>
    </source>
</evidence>
<dbReference type="SUPFAM" id="SSF51905">
    <property type="entry name" value="FAD/NAD(P)-binding domain"/>
    <property type="match status" value="1"/>
</dbReference>
<evidence type="ECO:0000256" key="1">
    <source>
        <dbReference type="ARBA" id="ARBA00023002"/>
    </source>
</evidence>
<gene>
    <name evidence="3" type="ORF">EV695_3012</name>
</gene>
<dbReference type="Gene3D" id="3.30.9.10">
    <property type="entry name" value="D-Amino Acid Oxidase, subunit A, domain 2"/>
    <property type="match status" value="1"/>
</dbReference>
<name>A0A4R1ETS2_9GAMM</name>
<dbReference type="GO" id="GO:0005737">
    <property type="term" value="C:cytoplasm"/>
    <property type="evidence" value="ECO:0007669"/>
    <property type="project" value="TreeGrafter"/>
</dbReference>
<accession>A0A4R1ETS2</accession>
<dbReference type="SUPFAM" id="SSF54373">
    <property type="entry name" value="FAD-linked reductases, C-terminal domain"/>
    <property type="match status" value="1"/>
</dbReference>
<dbReference type="Proteomes" id="UP000294887">
    <property type="component" value="Unassembled WGS sequence"/>
</dbReference>
<feature type="domain" description="FAD dependent oxidoreductase" evidence="2">
    <location>
        <begin position="9"/>
        <end position="396"/>
    </location>
</feature>
<protein>
    <submittedName>
        <fullName evidence="3">D-amino-acid dehydrogenase</fullName>
    </submittedName>
</protein>
<proteinExistence type="predicted"/>